<proteinExistence type="predicted"/>
<evidence type="ECO:0000313" key="3">
    <source>
        <dbReference type="Proteomes" id="UP001163046"/>
    </source>
</evidence>
<feature type="region of interest" description="Disordered" evidence="1">
    <location>
        <begin position="1"/>
        <end position="52"/>
    </location>
</feature>
<keyword evidence="3" id="KW-1185">Reference proteome</keyword>
<dbReference type="Proteomes" id="UP001163046">
    <property type="component" value="Unassembled WGS sequence"/>
</dbReference>
<dbReference type="OrthoDB" id="62701at2759"/>
<sequence length="315" mass="35244">MLYMYARPAKKSHPAKRNPASRRKPAAESVEPTGDNKSVGEPENKPNVSKLKNIFDETIANETIKAKQNFRKPRPISEALDRLKSDHVSESAPVEVPGRWSLPTYYKKTLPATPSSAAGHKPHVSQGIAARRAMFESGSSNEDVSREREEITQFVGSSSRFERSGRRIREASWKDEEITPEESVPELELSPIGKHFTTVTLPDSNALEKNELQDSRPKHDSIFFRDRKSEEMQSHEESESSADESTGSVVEHSDADEDHAHPQAVSPVSLLFSAKPSSSALIAKDKERKRKTECDICCGYAQDVSYLQCRRIRPS</sequence>
<name>A0A9W9ZW90_9CNID</name>
<feature type="compositionally biased region" description="Basic and acidic residues" evidence="1">
    <location>
        <begin position="160"/>
        <end position="177"/>
    </location>
</feature>
<feature type="compositionally biased region" description="Basic and acidic residues" evidence="1">
    <location>
        <begin position="206"/>
        <end position="238"/>
    </location>
</feature>
<feature type="region of interest" description="Disordered" evidence="1">
    <location>
        <begin position="131"/>
        <end position="271"/>
    </location>
</feature>
<gene>
    <name evidence="2" type="ORF">OS493_034182</name>
</gene>
<dbReference type="EMBL" id="MU825443">
    <property type="protein sequence ID" value="KAJ7389047.1"/>
    <property type="molecule type" value="Genomic_DNA"/>
</dbReference>
<evidence type="ECO:0000256" key="1">
    <source>
        <dbReference type="SAM" id="MobiDB-lite"/>
    </source>
</evidence>
<feature type="compositionally biased region" description="Basic residues" evidence="1">
    <location>
        <begin position="8"/>
        <end position="24"/>
    </location>
</feature>
<protein>
    <submittedName>
        <fullName evidence="2">Uncharacterized protein</fullName>
    </submittedName>
</protein>
<reference evidence="2" key="1">
    <citation type="submission" date="2023-01" db="EMBL/GenBank/DDBJ databases">
        <title>Genome assembly of the deep-sea coral Lophelia pertusa.</title>
        <authorList>
            <person name="Herrera S."/>
            <person name="Cordes E."/>
        </authorList>
    </citation>
    <scope>NUCLEOTIDE SEQUENCE</scope>
    <source>
        <strain evidence="2">USNM1676648</strain>
        <tissue evidence="2">Polyp</tissue>
    </source>
</reference>
<comment type="caution">
    <text evidence="2">The sequence shown here is derived from an EMBL/GenBank/DDBJ whole genome shotgun (WGS) entry which is preliminary data.</text>
</comment>
<evidence type="ECO:0000313" key="2">
    <source>
        <dbReference type="EMBL" id="KAJ7389047.1"/>
    </source>
</evidence>
<accession>A0A9W9ZW90</accession>
<dbReference type="AlphaFoldDB" id="A0A9W9ZW90"/>
<organism evidence="2 3">
    <name type="scientific">Desmophyllum pertusum</name>
    <dbReference type="NCBI Taxonomy" id="174260"/>
    <lineage>
        <taxon>Eukaryota</taxon>
        <taxon>Metazoa</taxon>
        <taxon>Cnidaria</taxon>
        <taxon>Anthozoa</taxon>
        <taxon>Hexacorallia</taxon>
        <taxon>Scleractinia</taxon>
        <taxon>Caryophylliina</taxon>
        <taxon>Caryophylliidae</taxon>
        <taxon>Desmophyllum</taxon>
    </lineage>
</organism>